<evidence type="ECO:0000313" key="1">
    <source>
        <dbReference type="EMBL" id="GIX83709.1"/>
    </source>
</evidence>
<protein>
    <submittedName>
        <fullName evidence="1">Uncharacterized protein</fullName>
    </submittedName>
</protein>
<dbReference type="EMBL" id="BPLR01020897">
    <property type="protein sequence ID" value="GIX83709.1"/>
    <property type="molecule type" value="Genomic_DNA"/>
</dbReference>
<comment type="caution">
    <text evidence="1">The sequence shown here is derived from an EMBL/GenBank/DDBJ whole genome shotgun (WGS) entry which is preliminary data.</text>
</comment>
<evidence type="ECO:0000313" key="2">
    <source>
        <dbReference type="Proteomes" id="UP001054945"/>
    </source>
</evidence>
<accession>A0AAV4NFX2</accession>
<reference evidence="1 2" key="1">
    <citation type="submission" date="2021-06" db="EMBL/GenBank/DDBJ databases">
        <title>Caerostris extrusa draft genome.</title>
        <authorList>
            <person name="Kono N."/>
            <person name="Arakawa K."/>
        </authorList>
    </citation>
    <scope>NUCLEOTIDE SEQUENCE [LARGE SCALE GENOMIC DNA]</scope>
</reference>
<proteinExistence type="predicted"/>
<name>A0AAV4NFX2_CAEEX</name>
<keyword evidence="2" id="KW-1185">Reference proteome</keyword>
<organism evidence="1 2">
    <name type="scientific">Caerostris extrusa</name>
    <name type="common">Bark spider</name>
    <name type="synonym">Caerostris bankana</name>
    <dbReference type="NCBI Taxonomy" id="172846"/>
    <lineage>
        <taxon>Eukaryota</taxon>
        <taxon>Metazoa</taxon>
        <taxon>Ecdysozoa</taxon>
        <taxon>Arthropoda</taxon>
        <taxon>Chelicerata</taxon>
        <taxon>Arachnida</taxon>
        <taxon>Araneae</taxon>
        <taxon>Araneomorphae</taxon>
        <taxon>Entelegynae</taxon>
        <taxon>Araneoidea</taxon>
        <taxon>Araneidae</taxon>
        <taxon>Caerostris</taxon>
    </lineage>
</organism>
<dbReference type="AlphaFoldDB" id="A0AAV4NFX2"/>
<sequence length="88" mass="10076">MAINRRDIKYSPSELLFLRILLWQKCRTGAGAFSQATTSDLHVKYAYLADDEVCYTKGKCLNFSKEFNILPDQELNPCSKLVEIINTI</sequence>
<dbReference type="Proteomes" id="UP001054945">
    <property type="component" value="Unassembled WGS sequence"/>
</dbReference>
<gene>
    <name evidence="1" type="ORF">CEXT_404101</name>
</gene>